<keyword evidence="1" id="KW-0732">Signal</keyword>
<proteinExistence type="predicted"/>
<reference evidence="2 3" key="1">
    <citation type="submission" date="2015-12" db="EMBL/GenBank/DDBJ databases">
        <title>Complete genome of Lacimicrobium alkaliphilum KCTC 32984.</title>
        <authorList>
            <person name="Kim S.-G."/>
            <person name="Lee Y.-J."/>
        </authorList>
    </citation>
    <scope>NUCLEOTIDE SEQUENCE [LARGE SCALE GENOMIC DNA]</scope>
    <source>
        <strain evidence="2 3">YelD216</strain>
    </source>
</reference>
<dbReference type="EMBL" id="CP013650">
    <property type="protein sequence ID" value="ALT00227.1"/>
    <property type="molecule type" value="Genomic_DNA"/>
</dbReference>
<evidence type="ECO:0000313" key="3">
    <source>
        <dbReference type="Proteomes" id="UP000068447"/>
    </source>
</evidence>
<dbReference type="Proteomes" id="UP000068447">
    <property type="component" value="Chromosome"/>
</dbReference>
<feature type="chain" id="PRO_5006836168" description="Solute-binding protein family 3/N-terminal domain-containing protein" evidence="1">
    <location>
        <begin position="23"/>
        <end position="302"/>
    </location>
</feature>
<gene>
    <name evidence="2" type="ORF">AT746_19465</name>
</gene>
<sequence length="302" mass="34151">MEVTRGLLPLALASLLSLPVLAEPFVSPGPHKVTWAVNDGPPFHILDGDYQSQGFCDVLVEEMIRSMPDSDHEVLTIPPARIARLREKQAPVCFPCMIKRADTPITRYSRATLYYQPHQLIVNASSARVIRQRYGEPVDFAALLQDNSLQFGRPLGRAYGEVLQPLLDRYSEAQRNHRILSGKSTLALNMVALGRLDYTLDYPVIGRYFELTEESTLSYLPIEQNQHSPITGAIGCSNTEWGEETVNRIDTALAKVLKSENYISSLGFWFAKDNPDFWQHYKEHVLENISDDNSEWKAELSE</sequence>
<dbReference type="AlphaFoldDB" id="A0A0U3AQT3"/>
<keyword evidence="3" id="KW-1185">Reference proteome</keyword>
<evidence type="ECO:0000313" key="2">
    <source>
        <dbReference type="EMBL" id="ALT00227.1"/>
    </source>
</evidence>
<dbReference type="SUPFAM" id="SSF53850">
    <property type="entry name" value="Periplasmic binding protein-like II"/>
    <property type="match status" value="1"/>
</dbReference>
<protein>
    <recommendedName>
        <fullName evidence="4">Solute-binding protein family 3/N-terminal domain-containing protein</fullName>
    </recommendedName>
</protein>
<dbReference type="OrthoDB" id="8439154at2"/>
<organism evidence="2 3">
    <name type="scientific">Lacimicrobium alkaliphilum</name>
    <dbReference type="NCBI Taxonomy" id="1526571"/>
    <lineage>
        <taxon>Bacteria</taxon>
        <taxon>Pseudomonadati</taxon>
        <taxon>Pseudomonadota</taxon>
        <taxon>Gammaproteobacteria</taxon>
        <taxon>Alteromonadales</taxon>
        <taxon>Alteromonadaceae</taxon>
        <taxon>Lacimicrobium</taxon>
    </lineage>
</organism>
<dbReference type="STRING" id="1526571.AT746_19465"/>
<name>A0A0U3AQT3_9ALTE</name>
<accession>A0A0U3AQT3</accession>
<evidence type="ECO:0000256" key="1">
    <source>
        <dbReference type="SAM" id="SignalP"/>
    </source>
</evidence>
<dbReference type="KEGG" id="lal:AT746_19465"/>
<evidence type="ECO:0008006" key="4">
    <source>
        <dbReference type="Google" id="ProtNLM"/>
    </source>
</evidence>
<dbReference type="RefSeq" id="WP_062483776.1">
    <property type="nucleotide sequence ID" value="NZ_CP013650.1"/>
</dbReference>
<feature type="signal peptide" evidence="1">
    <location>
        <begin position="1"/>
        <end position="22"/>
    </location>
</feature>